<sequence length="51" mass="5840">MPDWSYHTLFKPVLHKLTPTISREFIHRGMSTLASTSIGEKLIEFLGHMSP</sequence>
<dbReference type="EMBL" id="CAKJTG010000011">
    <property type="protein sequence ID" value="CAG9608542.1"/>
    <property type="molecule type" value="Genomic_DNA"/>
</dbReference>
<accession>A0A9C7GAG1</accession>
<gene>
    <name evidence="1" type="ORF">NEOCIP111885_02259</name>
</gene>
<evidence type="ECO:0000313" key="2">
    <source>
        <dbReference type="Proteomes" id="UP000789845"/>
    </source>
</evidence>
<reference evidence="1" key="1">
    <citation type="submission" date="2021-10" db="EMBL/GenBank/DDBJ databases">
        <authorList>
            <person name="Criscuolo A."/>
        </authorList>
    </citation>
    <scope>NUCLEOTIDE SEQUENCE</scope>
    <source>
        <strain evidence="1">CIP111885</strain>
    </source>
</reference>
<proteinExistence type="predicted"/>
<dbReference type="RefSeq" id="WP_230496789.1">
    <property type="nucleotide sequence ID" value="NZ_CAKJTG010000011.1"/>
</dbReference>
<dbReference type="Proteomes" id="UP000789845">
    <property type="component" value="Unassembled WGS sequence"/>
</dbReference>
<protein>
    <submittedName>
        <fullName evidence="1">Uncharacterized protein</fullName>
    </submittedName>
</protein>
<comment type="caution">
    <text evidence="1">The sequence shown here is derived from an EMBL/GenBank/DDBJ whole genome shotgun (WGS) entry which is preliminary data.</text>
</comment>
<evidence type="ECO:0000313" key="1">
    <source>
        <dbReference type="EMBL" id="CAG9608542.1"/>
    </source>
</evidence>
<name>A0A9C7GAG1_9BACI</name>
<dbReference type="AlphaFoldDB" id="A0A9C7GAG1"/>
<keyword evidence="2" id="KW-1185">Reference proteome</keyword>
<organism evidence="1 2">
    <name type="scientific">Pseudoneobacillus rhizosphaerae</name>
    <dbReference type="NCBI Taxonomy" id="2880968"/>
    <lineage>
        <taxon>Bacteria</taxon>
        <taxon>Bacillati</taxon>
        <taxon>Bacillota</taxon>
        <taxon>Bacilli</taxon>
        <taxon>Bacillales</taxon>
        <taxon>Bacillaceae</taxon>
        <taxon>Pseudoneobacillus</taxon>
    </lineage>
</organism>